<dbReference type="Proteomes" id="UP000196531">
    <property type="component" value="Unassembled WGS sequence"/>
</dbReference>
<dbReference type="Gene3D" id="3.40.309.10">
    <property type="entry name" value="Aldehyde Dehydrogenase, Chain A, domain 2"/>
    <property type="match status" value="1"/>
</dbReference>
<keyword evidence="1 3" id="KW-0560">Oxidoreductase</keyword>
<dbReference type="InterPro" id="IPR016161">
    <property type="entry name" value="Ald_DH/histidinol_DH"/>
</dbReference>
<dbReference type="PROSITE" id="PS00687">
    <property type="entry name" value="ALDEHYDE_DEHYDR_GLU"/>
    <property type="match status" value="1"/>
</dbReference>
<dbReference type="InterPro" id="IPR029510">
    <property type="entry name" value="Ald_DH_CS_GLU"/>
</dbReference>
<dbReference type="PANTHER" id="PTHR43353">
    <property type="entry name" value="SUCCINATE-SEMIALDEHYDE DEHYDROGENASE, MITOCHONDRIAL"/>
    <property type="match status" value="1"/>
</dbReference>
<dbReference type="Gene3D" id="3.40.605.10">
    <property type="entry name" value="Aldehyde Dehydrogenase, Chain A, domain 1"/>
    <property type="match status" value="1"/>
</dbReference>
<dbReference type="CDD" id="cd07078">
    <property type="entry name" value="ALDH"/>
    <property type="match status" value="1"/>
</dbReference>
<evidence type="ECO:0000256" key="3">
    <source>
        <dbReference type="RuleBase" id="RU003345"/>
    </source>
</evidence>
<dbReference type="GO" id="GO:0004777">
    <property type="term" value="F:succinate-semialdehyde dehydrogenase (NAD+) activity"/>
    <property type="evidence" value="ECO:0007669"/>
    <property type="project" value="TreeGrafter"/>
</dbReference>
<dbReference type="GO" id="GO:0009450">
    <property type="term" value="P:gamma-aminobutyric acid catabolic process"/>
    <property type="evidence" value="ECO:0007669"/>
    <property type="project" value="TreeGrafter"/>
</dbReference>
<evidence type="ECO:0000313" key="5">
    <source>
        <dbReference type="EMBL" id="OUR94217.1"/>
    </source>
</evidence>
<feature type="active site" evidence="2">
    <location>
        <position position="228"/>
    </location>
</feature>
<name>A0A1Y5F8V8_9BACT</name>
<dbReference type="EMBL" id="MAAO01000011">
    <property type="protein sequence ID" value="OUR94217.1"/>
    <property type="molecule type" value="Genomic_DNA"/>
</dbReference>
<feature type="domain" description="Aldehyde dehydrogenase" evidence="4">
    <location>
        <begin position="3"/>
        <end position="440"/>
    </location>
</feature>
<dbReference type="Pfam" id="PF00171">
    <property type="entry name" value="Aldedh"/>
    <property type="match status" value="1"/>
</dbReference>
<dbReference type="InterPro" id="IPR016162">
    <property type="entry name" value="Ald_DH_N"/>
</dbReference>
<dbReference type="InterPro" id="IPR050740">
    <property type="entry name" value="Aldehyde_DH_Superfamily"/>
</dbReference>
<reference evidence="6" key="1">
    <citation type="journal article" date="2017" name="Proc. Natl. Acad. Sci. U.S.A.">
        <title>Simulation of Deepwater Horizon oil plume reveals substrate specialization within a complex community of hydrocarbon-degraders.</title>
        <authorList>
            <person name="Hu P."/>
            <person name="Dubinsky E.A."/>
            <person name="Probst A.J."/>
            <person name="Wang J."/>
            <person name="Sieber C.M.K."/>
            <person name="Tom L.M."/>
            <person name="Gardinali P."/>
            <person name="Banfield J.F."/>
            <person name="Atlas R.M."/>
            <person name="Andersen G.L."/>
        </authorList>
    </citation>
    <scope>NUCLEOTIDE SEQUENCE [LARGE SCALE GENOMIC DNA]</scope>
</reference>
<protein>
    <recommendedName>
        <fullName evidence="4">Aldehyde dehydrogenase domain-containing protein</fullName>
    </recommendedName>
</protein>
<evidence type="ECO:0000256" key="2">
    <source>
        <dbReference type="PROSITE-ProRule" id="PRU10007"/>
    </source>
</evidence>
<comment type="similarity">
    <text evidence="3">Belongs to the aldehyde dehydrogenase family.</text>
</comment>
<accession>A0A1Y5F8V8</accession>
<dbReference type="PANTHER" id="PTHR43353:SF6">
    <property type="entry name" value="CYTOPLASMIC ALDEHYDE DEHYDROGENASE (EUROFUNG)"/>
    <property type="match status" value="1"/>
</dbReference>
<evidence type="ECO:0000256" key="1">
    <source>
        <dbReference type="ARBA" id="ARBA00023002"/>
    </source>
</evidence>
<dbReference type="SUPFAM" id="SSF53720">
    <property type="entry name" value="ALDH-like"/>
    <property type="match status" value="1"/>
</dbReference>
<dbReference type="AlphaFoldDB" id="A0A1Y5F8V8"/>
<sequence length="442" mass="47866">MSDKLKCLNARTGEVMEELTVTSTSEIHTIVEKSHVAQGKWSQLTIDERCDFIRRAYKLISADLDGFAKLIHEEMGKTMPEAIGEIKAYANGLENMIGEVKAALVPEVNSVGEMETTTYFDALGVCASITPWNFPMGMPHTLMMPSLMAGNTIVFKPSEEVTLIGIAYAKYLNEFLPKDVLQVVVGAGVQGKALVESNVQLITFTGSQRTGKSILETGAKDLKRVILELGGKDALIIMDDVDLDAASKFATNNSFRNCGQVCVSTEKILVTEKNHDNLVEKLIERAKTLEVSSLINKTQKSHVLAQIEDAMKKGATMLLGDPSKDESNFLSPVVLTNVSNDMDIMINETFGPVACVTKVKDLDHAVALANEGEYALGSVIFGNDKELAKQTARRLKAGMVGINKSCGGVKGSPWIGAGQSGYNFHGSVAGHRMFTQVRIVTA</sequence>
<comment type="caution">
    <text evidence="5">The sequence shown here is derived from an EMBL/GenBank/DDBJ whole genome shotgun (WGS) entry which is preliminary data.</text>
</comment>
<proteinExistence type="inferred from homology"/>
<dbReference type="InterPro" id="IPR015590">
    <property type="entry name" value="Aldehyde_DH_dom"/>
</dbReference>
<evidence type="ECO:0000259" key="4">
    <source>
        <dbReference type="Pfam" id="PF00171"/>
    </source>
</evidence>
<evidence type="ECO:0000313" key="6">
    <source>
        <dbReference type="Proteomes" id="UP000196531"/>
    </source>
</evidence>
<gene>
    <name evidence="5" type="ORF">A9Q84_18110</name>
</gene>
<dbReference type="InterPro" id="IPR016163">
    <property type="entry name" value="Ald_DH_C"/>
</dbReference>
<organism evidence="5 6">
    <name type="scientific">Halobacteriovorax marinus</name>
    <dbReference type="NCBI Taxonomy" id="97084"/>
    <lineage>
        <taxon>Bacteria</taxon>
        <taxon>Pseudomonadati</taxon>
        <taxon>Bdellovibrionota</taxon>
        <taxon>Bacteriovoracia</taxon>
        <taxon>Bacteriovoracales</taxon>
        <taxon>Halobacteriovoraceae</taxon>
        <taxon>Halobacteriovorax</taxon>
    </lineage>
</organism>